<dbReference type="SUPFAM" id="SSF53850">
    <property type="entry name" value="Periplasmic binding protein-like II"/>
    <property type="match status" value="1"/>
</dbReference>
<dbReference type="GO" id="GO:1904680">
    <property type="term" value="F:peptide transmembrane transporter activity"/>
    <property type="evidence" value="ECO:0007669"/>
    <property type="project" value="TreeGrafter"/>
</dbReference>
<accession>A0A3N2BD06</accession>
<feature type="chain" id="PRO_5018068213" evidence="2">
    <location>
        <begin position="27"/>
        <end position="655"/>
    </location>
</feature>
<dbReference type="GO" id="GO:0015833">
    <property type="term" value="P:peptide transport"/>
    <property type="evidence" value="ECO:0007669"/>
    <property type="project" value="TreeGrafter"/>
</dbReference>
<evidence type="ECO:0000256" key="2">
    <source>
        <dbReference type="SAM" id="SignalP"/>
    </source>
</evidence>
<comment type="caution">
    <text evidence="4">The sequence shown here is derived from an EMBL/GenBank/DDBJ whole genome shotgun (WGS) entry which is preliminary data.</text>
</comment>
<comment type="subcellular location">
    <subcellularLocation>
        <location evidence="1">Cell membrane</location>
        <topology evidence="1">Lipid-anchor</topology>
    </subcellularLocation>
</comment>
<keyword evidence="2" id="KW-0732">Signal</keyword>
<dbReference type="InterPro" id="IPR039424">
    <property type="entry name" value="SBP_5"/>
</dbReference>
<organism evidence="4 5">
    <name type="scientific">Bogoriella caseilytica</name>
    <dbReference type="NCBI Taxonomy" id="56055"/>
    <lineage>
        <taxon>Bacteria</taxon>
        <taxon>Bacillati</taxon>
        <taxon>Actinomycetota</taxon>
        <taxon>Actinomycetes</taxon>
        <taxon>Micrococcales</taxon>
        <taxon>Bogoriellaceae</taxon>
        <taxon>Bogoriella</taxon>
    </lineage>
</organism>
<keyword evidence="5" id="KW-1185">Reference proteome</keyword>
<dbReference type="Pfam" id="PF00496">
    <property type="entry name" value="SBP_bac_5"/>
    <property type="match status" value="1"/>
</dbReference>
<proteinExistence type="predicted"/>
<evidence type="ECO:0000259" key="3">
    <source>
        <dbReference type="Pfam" id="PF00496"/>
    </source>
</evidence>
<reference evidence="4 5" key="1">
    <citation type="submission" date="2018-11" db="EMBL/GenBank/DDBJ databases">
        <title>Sequencing the genomes of 1000 actinobacteria strains.</title>
        <authorList>
            <person name="Klenk H.-P."/>
        </authorList>
    </citation>
    <scope>NUCLEOTIDE SEQUENCE [LARGE SCALE GENOMIC DNA]</scope>
    <source>
        <strain evidence="4 5">DSM 11294</strain>
    </source>
</reference>
<dbReference type="OrthoDB" id="9764591at2"/>
<protein>
    <submittedName>
        <fullName evidence="4">Peptide/nickel transport system substrate-binding protein</fullName>
    </submittedName>
</protein>
<dbReference type="Gene3D" id="3.10.105.10">
    <property type="entry name" value="Dipeptide-binding Protein, Domain 3"/>
    <property type="match status" value="1"/>
</dbReference>
<evidence type="ECO:0000313" key="5">
    <source>
        <dbReference type="Proteomes" id="UP000280668"/>
    </source>
</evidence>
<dbReference type="CDD" id="cd08500">
    <property type="entry name" value="PBP2_NikA_DppA_OppA_like_4"/>
    <property type="match status" value="1"/>
</dbReference>
<sequence>MTAIRKSSLVSVVVASLILAACGSNTDDSSNNDPAEVAGDGPDVADDLREAPGLADMVEAGDLPPVADRLPALDDIMVEPVYEQIGEYGGSWDLPWMGQQSPWEVGKITEEALFRFTAEGDGVEPNVAKGYDVNDDYTEFTIYLREGMKWSDGEDFTARDVLFWWEHIMQPELFQRSVYDAFYSTDPDTGERTQATIEQVDDHTFTVSFAHPRVLFLERLAIDAKWMYAPAHWLEEILDEFVGDDATDAVMEEYGFADREGFYESITYYFWIWPDRPTIRAWKPVDDPNENRIVWERNPYYWKTDGEGNQLPYIDELVLNSVQDASHILLETMAGNFDIVRFGFEDFTTLAENQDAGNYRIYQWDWAALGSEVLQLNQTVEDEDLRELIQDIRFREALSVAVDREELVEILTLGLGQPIQASFSEAHPYYQEGWAEQWAEFDPDRSEQLLEEIGLEKNGQWWTFDDGTPVTLEILQLADDGQAGRFEELLQFYFEEIGIQTNVRLVDRGSLDDAFWANEHVATTAFTVGGVSPHLRPDTLVPLSMVTPWHSQWGAYYETGGESGVEPTPEIEAMWDAWSALSSSTDVEAIESYSDEIVRLHMENQWLLGFTGHVPNLIVVNNDIVNVPEQTTIADEFRELGHGRPMQFSFVGLDD</sequence>
<dbReference type="InterPro" id="IPR000914">
    <property type="entry name" value="SBP_5_dom"/>
</dbReference>
<name>A0A3N2BD06_9MICO</name>
<dbReference type="GO" id="GO:0005886">
    <property type="term" value="C:plasma membrane"/>
    <property type="evidence" value="ECO:0007669"/>
    <property type="project" value="UniProtKB-SubCell"/>
</dbReference>
<dbReference type="PROSITE" id="PS51257">
    <property type="entry name" value="PROKAR_LIPOPROTEIN"/>
    <property type="match status" value="1"/>
</dbReference>
<dbReference type="EMBL" id="RKHK01000001">
    <property type="protein sequence ID" value="ROR73140.1"/>
    <property type="molecule type" value="Genomic_DNA"/>
</dbReference>
<dbReference type="PANTHER" id="PTHR30290:SF62">
    <property type="entry name" value="OLIGOPEPTIDE ABC TRANSPORTER, PERIPLASMIC OLIGOPEPTIDE-BINDING PROTEIN"/>
    <property type="match status" value="1"/>
</dbReference>
<dbReference type="PANTHER" id="PTHR30290">
    <property type="entry name" value="PERIPLASMIC BINDING COMPONENT OF ABC TRANSPORTER"/>
    <property type="match status" value="1"/>
</dbReference>
<feature type="domain" description="Solute-binding protein family 5" evidence="3">
    <location>
        <begin position="123"/>
        <end position="509"/>
    </location>
</feature>
<gene>
    <name evidence="4" type="ORF">EDD31_1506</name>
</gene>
<dbReference type="AlphaFoldDB" id="A0A3N2BD06"/>
<dbReference type="InterPro" id="IPR023765">
    <property type="entry name" value="SBP_5_CS"/>
</dbReference>
<evidence type="ECO:0000256" key="1">
    <source>
        <dbReference type="ARBA" id="ARBA00004193"/>
    </source>
</evidence>
<dbReference type="Proteomes" id="UP000280668">
    <property type="component" value="Unassembled WGS sequence"/>
</dbReference>
<dbReference type="Gene3D" id="3.40.190.10">
    <property type="entry name" value="Periplasmic binding protein-like II"/>
    <property type="match status" value="1"/>
</dbReference>
<dbReference type="PROSITE" id="PS01040">
    <property type="entry name" value="SBP_BACTERIAL_5"/>
    <property type="match status" value="1"/>
</dbReference>
<dbReference type="RefSeq" id="WP_123303598.1">
    <property type="nucleotide sequence ID" value="NZ_RKHK01000001.1"/>
</dbReference>
<feature type="signal peptide" evidence="2">
    <location>
        <begin position="1"/>
        <end position="26"/>
    </location>
</feature>
<evidence type="ECO:0000313" key="4">
    <source>
        <dbReference type="EMBL" id="ROR73140.1"/>
    </source>
</evidence>